<dbReference type="Proteomes" id="UP000030437">
    <property type="component" value="Unassembled WGS sequence"/>
</dbReference>
<protein>
    <recommendedName>
        <fullName evidence="1">RNA polymerase sigma-70 region 4 domain-containing protein</fullName>
    </recommendedName>
</protein>
<accession>A0A0A3JGM6</accession>
<dbReference type="SUPFAM" id="SSF88659">
    <property type="entry name" value="Sigma3 and sigma4 domains of RNA polymerase sigma factors"/>
    <property type="match status" value="1"/>
</dbReference>
<proteinExistence type="predicted"/>
<dbReference type="InterPro" id="IPR014284">
    <property type="entry name" value="RNA_pol_sigma-70_dom"/>
</dbReference>
<evidence type="ECO:0000313" key="3">
    <source>
        <dbReference type="Proteomes" id="UP000030437"/>
    </source>
</evidence>
<dbReference type="NCBIfam" id="TIGR02937">
    <property type="entry name" value="sigma70-ECF"/>
    <property type="match status" value="1"/>
</dbReference>
<evidence type="ECO:0000313" key="2">
    <source>
        <dbReference type="EMBL" id="KGR86172.1"/>
    </source>
</evidence>
<sequence length="188" mass="22239">MKIREIQNPILKAFLANEEHLELYKQYNQTQQEHLKTKIDQHFSQFYAQVRAVSYFSKTIHFTALHYDKKRRLFEHRNILFLDRPANEGHEGGGYSSVSLKELIEDESASTMFEEKIEKELGDFIQNPAIYNAILTLNERQKQIFYLSFIKEMSDTEIAKRLHVSQQAITKSKNNALKKVRRMLDGWL</sequence>
<evidence type="ECO:0000259" key="1">
    <source>
        <dbReference type="Pfam" id="PF04545"/>
    </source>
</evidence>
<comment type="caution">
    <text evidence="2">The sequence shown here is derived from an EMBL/GenBank/DDBJ whole genome shotgun (WGS) entry which is preliminary data.</text>
</comment>
<reference evidence="2 3" key="1">
    <citation type="submission" date="2014-02" db="EMBL/GenBank/DDBJ databases">
        <title>Draft genome sequence of Lysinibacillus odysseyi NBRC 100172.</title>
        <authorList>
            <person name="Zhang F."/>
            <person name="Wang G."/>
            <person name="Zhang L."/>
        </authorList>
    </citation>
    <scope>NUCLEOTIDE SEQUENCE [LARGE SCALE GENOMIC DNA]</scope>
    <source>
        <strain evidence="2 3">NBRC 100172</strain>
    </source>
</reference>
<keyword evidence="3" id="KW-1185">Reference proteome</keyword>
<feature type="domain" description="RNA polymerase sigma-70 region 4" evidence="1">
    <location>
        <begin position="133"/>
        <end position="181"/>
    </location>
</feature>
<gene>
    <name evidence="2" type="ORF">CD32_07200</name>
</gene>
<name>A0A0A3JGM6_9BACI</name>
<dbReference type="RefSeq" id="WP_036152849.1">
    <property type="nucleotide sequence ID" value="NZ_AVCX01000009.1"/>
</dbReference>
<dbReference type="CDD" id="cd06171">
    <property type="entry name" value="Sigma70_r4"/>
    <property type="match status" value="1"/>
</dbReference>
<dbReference type="STRING" id="1220589.CD32_07200"/>
<organism evidence="2 3">
    <name type="scientific">Lysinibacillus odysseyi 34hs-1 = NBRC 100172</name>
    <dbReference type="NCBI Taxonomy" id="1220589"/>
    <lineage>
        <taxon>Bacteria</taxon>
        <taxon>Bacillati</taxon>
        <taxon>Bacillota</taxon>
        <taxon>Bacilli</taxon>
        <taxon>Bacillales</taxon>
        <taxon>Bacillaceae</taxon>
        <taxon>Lysinibacillus</taxon>
    </lineage>
</organism>
<dbReference type="Pfam" id="PF04545">
    <property type="entry name" value="Sigma70_r4"/>
    <property type="match status" value="1"/>
</dbReference>
<dbReference type="EMBL" id="JPVP01000052">
    <property type="protein sequence ID" value="KGR86172.1"/>
    <property type="molecule type" value="Genomic_DNA"/>
</dbReference>
<dbReference type="Gene3D" id="1.20.140.160">
    <property type="match status" value="1"/>
</dbReference>
<dbReference type="InterPro" id="IPR013324">
    <property type="entry name" value="RNA_pol_sigma_r3/r4-like"/>
</dbReference>
<dbReference type="eggNOG" id="COG1595">
    <property type="taxonomic scope" value="Bacteria"/>
</dbReference>
<dbReference type="GO" id="GO:0006352">
    <property type="term" value="P:DNA-templated transcription initiation"/>
    <property type="evidence" value="ECO:0007669"/>
    <property type="project" value="InterPro"/>
</dbReference>
<dbReference type="InterPro" id="IPR007630">
    <property type="entry name" value="RNA_pol_sigma70_r4"/>
</dbReference>
<dbReference type="AlphaFoldDB" id="A0A0A3JGM6"/>
<dbReference type="GO" id="GO:0003700">
    <property type="term" value="F:DNA-binding transcription factor activity"/>
    <property type="evidence" value="ECO:0007669"/>
    <property type="project" value="InterPro"/>
</dbReference>